<dbReference type="InterPro" id="IPR010998">
    <property type="entry name" value="Integrase_recombinase_N"/>
</dbReference>
<gene>
    <name evidence="5" type="ORF">SAMN04488062_1021</name>
</gene>
<dbReference type="EMBL" id="FNDB01000002">
    <property type="protein sequence ID" value="SDG74573.1"/>
    <property type="molecule type" value="Genomic_DNA"/>
</dbReference>
<dbReference type="Proteomes" id="UP000199274">
    <property type="component" value="Unassembled WGS sequence"/>
</dbReference>
<dbReference type="Pfam" id="PF00589">
    <property type="entry name" value="Phage_integrase"/>
    <property type="match status" value="1"/>
</dbReference>
<protein>
    <submittedName>
        <fullName evidence="5">Integrase/recombinase XerD</fullName>
    </submittedName>
</protein>
<dbReference type="InterPro" id="IPR011010">
    <property type="entry name" value="DNA_brk_join_enz"/>
</dbReference>
<dbReference type="PROSITE" id="PS51898">
    <property type="entry name" value="TYR_RECOMBINASE"/>
    <property type="match status" value="1"/>
</dbReference>
<dbReference type="OrthoDB" id="9801717at2"/>
<dbReference type="PANTHER" id="PTHR30349:SF81">
    <property type="entry name" value="TYROSINE RECOMBINASE XERC"/>
    <property type="match status" value="1"/>
</dbReference>
<evidence type="ECO:0000256" key="1">
    <source>
        <dbReference type="ARBA" id="ARBA00022829"/>
    </source>
</evidence>
<dbReference type="GO" id="GO:0015074">
    <property type="term" value="P:DNA integration"/>
    <property type="evidence" value="ECO:0007669"/>
    <property type="project" value="InterPro"/>
</dbReference>
<dbReference type="Gene3D" id="1.10.150.130">
    <property type="match status" value="1"/>
</dbReference>
<dbReference type="InterPro" id="IPR050090">
    <property type="entry name" value="Tyrosine_recombinase_XerCD"/>
</dbReference>
<dbReference type="AlphaFoldDB" id="A0A1G7WRM0"/>
<evidence type="ECO:0000256" key="3">
    <source>
        <dbReference type="ARBA" id="ARBA00023172"/>
    </source>
</evidence>
<dbReference type="PANTHER" id="PTHR30349">
    <property type="entry name" value="PHAGE INTEGRASE-RELATED"/>
    <property type="match status" value="1"/>
</dbReference>
<dbReference type="GO" id="GO:0003677">
    <property type="term" value="F:DNA binding"/>
    <property type="evidence" value="ECO:0007669"/>
    <property type="project" value="UniProtKB-KW"/>
</dbReference>
<keyword evidence="6" id="KW-1185">Reference proteome</keyword>
<dbReference type="RefSeq" id="WP_091254663.1">
    <property type="nucleotide sequence ID" value="NZ_FNDB01000002.1"/>
</dbReference>
<evidence type="ECO:0000313" key="6">
    <source>
        <dbReference type="Proteomes" id="UP000199274"/>
    </source>
</evidence>
<evidence type="ECO:0000259" key="4">
    <source>
        <dbReference type="PROSITE" id="PS51898"/>
    </source>
</evidence>
<evidence type="ECO:0000256" key="2">
    <source>
        <dbReference type="ARBA" id="ARBA00023125"/>
    </source>
</evidence>
<sequence>MEDEIYAFRKELQTLGYCKTVINNYPKYVCHFLVFAQETVPKINDIHIKSYQKHLQQKPSRTKGKTLSESHVHSQLLAIKMCFGYLERTHKINTNPFTLKLKSPKNEVKNILTQEQIQTLYNHCQIQEQKMILHLCYGCGLRRSEAVSLNKNDINIEKKLLFIRNGKGKKRRVIPINEVITTDFKIFLESKINTEEISFLTNKQNNRMSGNTMYSFFKELLKKTGIKNVSLHHLRHSIATHLLENDMSIEMVRDFLGHSQLSTTQIYTQINNLKMK</sequence>
<organism evidence="5 6">
    <name type="scientific">Flavobacterium omnivorum</name>
    <dbReference type="NCBI Taxonomy" id="178355"/>
    <lineage>
        <taxon>Bacteria</taxon>
        <taxon>Pseudomonadati</taxon>
        <taxon>Bacteroidota</taxon>
        <taxon>Flavobacteriia</taxon>
        <taxon>Flavobacteriales</taxon>
        <taxon>Flavobacteriaceae</taxon>
        <taxon>Flavobacterium</taxon>
    </lineage>
</organism>
<accession>A0A1G7WRM0</accession>
<reference evidence="6" key="1">
    <citation type="submission" date="2016-10" db="EMBL/GenBank/DDBJ databases">
        <authorList>
            <person name="Varghese N."/>
            <person name="Submissions S."/>
        </authorList>
    </citation>
    <scope>NUCLEOTIDE SEQUENCE [LARGE SCALE GENOMIC DNA]</scope>
    <source>
        <strain evidence="6">CGMCC 1.2747</strain>
    </source>
</reference>
<keyword evidence="1" id="KW-0159">Chromosome partition</keyword>
<keyword evidence="3" id="KW-0233">DNA recombination</keyword>
<dbReference type="GO" id="GO:0007059">
    <property type="term" value="P:chromosome segregation"/>
    <property type="evidence" value="ECO:0007669"/>
    <property type="project" value="UniProtKB-KW"/>
</dbReference>
<dbReference type="Gene3D" id="1.10.443.10">
    <property type="entry name" value="Intergrase catalytic core"/>
    <property type="match status" value="1"/>
</dbReference>
<dbReference type="GO" id="GO:0006310">
    <property type="term" value="P:DNA recombination"/>
    <property type="evidence" value="ECO:0007669"/>
    <property type="project" value="UniProtKB-KW"/>
</dbReference>
<dbReference type="InterPro" id="IPR002104">
    <property type="entry name" value="Integrase_catalytic"/>
</dbReference>
<proteinExistence type="predicted"/>
<feature type="domain" description="Tyr recombinase" evidence="4">
    <location>
        <begin position="107"/>
        <end position="276"/>
    </location>
</feature>
<dbReference type="InterPro" id="IPR013762">
    <property type="entry name" value="Integrase-like_cat_sf"/>
</dbReference>
<keyword evidence="2" id="KW-0238">DNA-binding</keyword>
<name>A0A1G7WRM0_9FLAO</name>
<dbReference type="SUPFAM" id="SSF56349">
    <property type="entry name" value="DNA breaking-rejoining enzymes"/>
    <property type="match status" value="1"/>
</dbReference>
<dbReference type="STRING" id="178355.SAMN04488062_1021"/>
<evidence type="ECO:0000313" key="5">
    <source>
        <dbReference type="EMBL" id="SDG74573.1"/>
    </source>
</evidence>